<evidence type="ECO:0000256" key="1">
    <source>
        <dbReference type="ARBA" id="ARBA00001917"/>
    </source>
</evidence>
<feature type="binding site" evidence="7">
    <location>
        <begin position="79"/>
        <end position="81"/>
    </location>
    <ligand>
        <name>FMN</name>
        <dbReference type="ChEBI" id="CHEBI:58210"/>
    </ligand>
</feature>
<feature type="binding site" evidence="7">
    <location>
        <position position="131"/>
    </location>
    <ligand>
        <name>glyoxylate</name>
        <dbReference type="ChEBI" id="CHEBI:36655"/>
    </ligand>
</feature>
<dbReference type="Pfam" id="PF01070">
    <property type="entry name" value="FMN_dh"/>
    <property type="match status" value="1"/>
</dbReference>
<dbReference type="GO" id="GO:0010181">
    <property type="term" value="F:FMN binding"/>
    <property type="evidence" value="ECO:0007669"/>
    <property type="project" value="InterPro"/>
</dbReference>
<proteinExistence type="inferred from homology"/>
<feature type="binding site" evidence="7">
    <location>
        <position position="129"/>
    </location>
    <ligand>
        <name>FMN</name>
        <dbReference type="ChEBI" id="CHEBI:58210"/>
    </ligand>
</feature>
<reference evidence="9" key="1">
    <citation type="submission" date="2021-08" db="EMBL/GenBank/DDBJ databases">
        <authorList>
            <person name="Papudeshi B."/>
            <person name="Bashey-Visser F."/>
        </authorList>
    </citation>
    <scope>NUCLEOTIDE SEQUENCE</scope>
    <source>
        <strain evidence="9">MC_266_E_2016</strain>
    </source>
</reference>
<feature type="binding site" evidence="7">
    <location>
        <position position="250"/>
    </location>
    <ligand>
        <name>FMN</name>
        <dbReference type="ChEBI" id="CHEBI:58210"/>
    </ligand>
</feature>
<dbReference type="PIRSF" id="PIRSF000138">
    <property type="entry name" value="Al-hdrx_acd_dh"/>
    <property type="match status" value="1"/>
</dbReference>
<feature type="binding site" evidence="7">
    <location>
        <position position="26"/>
    </location>
    <ligand>
        <name>glyoxylate</name>
        <dbReference type="ChEBI" id="CHEBI:36655"/>
    </ligand>
</feature>
<protein>
    <submittedName>
        <fullName evidence="9">Alpha-hydroxy-acid oxidizing protein</fullName>
    </submittedName>
</protein>
<dbReference type="FunFam" id="3.20.20.70:FF:000029">
    <property type="entry name" value="L-lactate dehydrogenase"/>
    <property type="match status" value="1"/>
</dbReference>
<dbReference type="RefSeq" id="WP_274711362.1">
    <property type="nucleotide sequence ID" value="NZ_JAILSM010000013.1"/>
</dbReference>
<dbReference type="InterPro" id="IPR013785">
    <property type="entry name" value="Aldolase_TIM"/>
</dbReference>
<comment type="similarity">
    <text evidence="5">Belongs to the FMN-dependent alpha-hydroxy acid dehydrogenase family.</text>
</comment>
<organism evidence="9 10">
    <name type="scientific">Xenorhabdus bovienii</name>
    <name type="common">Xenorhabdus nematophila subsp. bovienii</name>
    <dbReference type="NCBI Taxonomy" id="40576"/>
    <lineage>
        <taxon>Bacteria</taxon>
        <taxon>Pseudomonadati</taxon>
        <taxon>Pseudomonadota</taxon>
        <taxon>Gammaproteobacteria</taxon>
        <taxon>Enterobacterales</taxon>
        <taxon>Morganellaceae</taxon>
        <taxon>Xenorhabdus</taxon>
    </lineage>
</organism>
<dbReference type="PANTHER" id="PTHR10578:SF107">
    <property type="entry name" value="2-HYDROXYACID OXIDASE 1"/>
    <property type="match status" value="1"/>
</dbReference>
<evidence type="ECO:0000259" key="8">
    <source>
        <dbReference type="PROSITE" id="PS51349"/>
    </source>
</evidence>
<feature type="active site" description="Proton acceptor" evidence="6">
    <location>
        <position position="274"/>
    </location>
</feature>
<dbReference type="Proteomes" id="UP001222434">
    <property type="component" value="Unassembled WGS sequence"/>
</dbReference>
<feature type="binding site" evidence="7">
    <location>
        <position position="165"/>
    </location>
    <ligand>
        <name>glyoxylate</name>
        <dbReference type="ChEBI" id="CHEBI:36655"/>
    </ligand>
</feature>
<dbReference type="SUPFAM" id="SSF51395">
    <property type="entry name" value="FMN-linked oxidoreductases"/>
    <property type="match status" value="1"/>
</dbReference>
<comment type="caution">
    <text evidence="9">The sequence shown here is derived from an EMBL/GenBank/DDBJ whole genome shotgun (WGS) entry which is preliminary data.</text>
</comment>
<feature type="binding site" evidence="7">
    <location>
        <position position="156"/>
    </location>
    <ligand>
        <name>FMN</name>
        <dbReference type="ChEBI" id="CHEBI:58210"/>
    </ligand>
</feature>
<feature type="binding site" evidence="7">
    <location>
        <position position="272"/>
    </location>
    <ligand>
        <name>FMN</name>
        <dbReference type="ChEBI" id="CHEBI:58210"/>
    </ligand>
</feature>
<dbReference type="EMBL" id="JAILSO010000002">
    <property type="protein sequence ID" value="MDE1476879.1"/>
    <property type="molecule type" value="Genomic_DNA"/>
</dbReference>
<evidence type="ECO:0000256" key="5">
    <source>
        <dbReference type="ARBA" id="ARBA00024042"/>
    </source>
</evidence>
<feature type="binding site" evidence="7">
    <location>
        <begin position="326"/>
        <end position="327"/>
    </location>
    <ligand>
        <name>FMN</name>
        <dbReference type="ChEBI" id="CHEBI:58210"/>
    </ligand>
</feature>
<dbReference type="InterPro" id="IPR012133">
    <property type="entry name" value="Alpha-hydoxy_acid_DH_FMN"/>
</dbReference>
<evidence type="ECO:0000256" key="2">
    <source>
        <dbReference type="ARBA" id="ARBA00022630"/>
    </source>
</evidence>
<dbReference type="InterPro" id="IPR037396">
    <property type="entry name" value="FMN_HAD"/>
</dbReference>
<feature type="binding site" evidence="7">
    <location>
        <position position="108"/>
    </location>
    <ligand>
        <name>FMN</name>
        <dbReference type="ChEBI" id="CHEBI:58210"/>
    </ligand>
</feature>
<dbReference type="GO" id="GO:0005886">
    <property type="term" value="C:plasma membrane"/>
    <property type="evidence" value="ECO:0007669"/>
    <property type="project" value="TreeGrafter"/>
</dbReference>
<dbReference type="CDD" id="cd04736">
    <property type="entry name" value="MDH_FMN"/>
    <property type="match status" value="1"/>
</dbReference>
<dbReference type="PROSITE" id="PS00557">
    <property type="entry name" value="FMN_HYDROXY_ACID_DH_1"/>
    <property type="match status" value="1"/>
</dbReference>
<dbReference type="PROSITE" id="PS51349">
    <property type="entry name" value="FMN_HYDROXY_ACID_DH_2"/>
    <property type="match status" value="1"/>
</dbReference>
<dbReference type="GO" id="GO:0004459">
    <property type="term" value="F:L-lactate dehydrogenase (NAD+) activity"/>
    <property type="evidence" value="ECO:0007669"/>
    <property type="project" value="TreeGrafter"/>
</dbReference>
<keyword evidence="2 7" id="KW-0285">Flavoprotein</keyword>
<comment type="cofactor">
    <cofactor evidence="1">
        <name>FMN</name>
        <dbReference type="ChEBI" id="CHEBI:58210"/>
    </cofactor>
</comment>
<dbReference type="GO" id="GO:0009060">
    <property type="term" value="P:aerobic respiration"/>
    <property type="evidence" value="ECO:0007669"/>
    <property type="project" value="TreeGrafter"/>
</dbReference>
<name>A0AAJ1J3J8_XENBV</name>
<dbReference type="PANTHER" id="PTHR10578">
    <property type="entry name" value="S -2-HYDROXY-ACID OXIDASE-RELATED"/>
    <property type="match status" value="1"/>
</dbReference>
<evidence type="ECO:0000256" key="7">
    <source>
        <dbReference type="PIRSR" id="PIRSR000138-2"/>
    </source>
</evidence>
<dbReference type="Gene3D" id="3.20.20.70">
    <property type="entry name" value="Aldolase class I"/>
    <property type="match status" value="1"/>
</dbReference>
<evidence type="ECO:0000256" key="3">
    <source>
        <dbReference type="ARBA" id="ARBA00022643"/>
    </source>
</evidence>
<dbReference type="AlphaFoldDB" id="A0AAJ1J3J8"/>
<sequence>MSNRLINVADYRTLAKKKLPKIIFDYLEGGAEDEKGLTHNQQVFDRWRFIPYRLTDVSKRDVSCSLFNKVWSVPFAIAPTGLNAIFRPNGDLILAKIAEKENIPFILSSAANMTIEDVATHCDGEKWFQLYVVHLELAKQLIKRALAADYTTLIITVDVAVNGYRERDIRNQFCLPLRYRSTVLLDGCLHPSWLLRFLRNGMPQLANFVTSENVNSDIQAAMMNRQMDASFNWQSLEMLRALWPHKLLVKGIIRLEDAKKCVELGADGVILSNHGGRQLDSILSPMETLQDIVQEIGQPILIDSGFRRGSDIVKALALGANMVLLGRAVLYGLAAAGEQGVSEVIRLLKEDIERTLAHIGSPSVRELTPNFVHNDTVRR</sequence>
<accession>A0AAJ1J3J8</accession>
<dbReference type="InterPro" id="IPR008259">
    <property type="entry name" value="FMN_hydac_DH_AS"/>
</dbReference>
<evidence type="ECO:0000313" key="10">
    <source>
        <dbReference type="Proteomes" id="UP001222434"/>
    </source>
</evidence>
<gene>
    <name evidence="9" type="ORF">KKJ01_01110</name>
</gene>
<dbReference type="InterPro" id="IPR000262">
    <property type="entry name" value="FMN-dep_DH"/>
</dbReference>
<keyword evidence="4" id="KW-0560">Oxidoreductase</keyword>
<feature type="binding site" evidence="7">
    <location>
        <position position="277"/>
    </location>
    <ligand>
        <name>glyoxylate</name>
        <dbReference type="ChEBI" id="CHEBI:36655"/>
    </ligand>
</feature>
<reference evidence="9" key="2">
    <citation type="journal article" date="2022" name="J. Evol. Biol.">
        <title>Pre- and post-association barriers to host switching in sympatric mutualists.</title>
        <authorList>
            <person name="Dinges Z.M."/>
            <person name="Phillips R.K."/>
            <person name="Lively C.M."/>
            <person name="Bashey F."/>
        </authorList>
    </citation>
    <scope>NUCLEOTIDE SEQUENCE</scope>
    <source>
        <strain evidence="9">MC_266_E_2016</strain>
    </source>
</reference>
<feature type="binding site" evidence="7">
    <location>
        <position position="274"/>
    </location>
    <ligand>
        <name>glyoxylate</name>
        <dbReference type="ChEBI" id="CHEBI:36655"/>
    </ligand>
</feature>
<feature type="domain" description="FMN hydroxy acid dehydrogenase" evidence="8">
    <location>
        <begin position="1"/>
        <end position="377"/>
    </location>
</feature>
<feature type="binding site" evidence="7">
    <location>
        <begin position="303"/>
        <end position="307"/>
    </location>
    <ligand>
        <name>FMN</name>
        <dbReference type="ChEBI" id="CHEBI:58210"/>
    </ligand>
</feature>
<evidence type="ECO:0000313" key="9">
    <source>
        <dbReference type="EMBL" id="MDE1476879.1"/>
    </source>
</evidence>
<keyword evidence="3 7" id="KW-0288">FMN</keyword>
<evidence type="ECO:0000256" key="4">
    <source>
        <dbReference type="ARBA" id="ARBA00023002"/>
    </source>
</evidence>
<evidence type="ECO:0000256" key="6">
    <source>
        <dbReference type="PIRSR" id="PIRSR000138-1"/>
    </source>
</evidence>